<evidence type="ECO:0000313" key="2">
    <source>
        <dbReference type="Proteomes" id="UP000429484"/>
    </source>
</evidence>
<reference evidence="1 2" key="1">
    <citation type="journal article" date="2013" name="Genome Biol.">
        <title>Comparative genomics of the core and accessory genomes of 48 Sinorhizobium strains comprising five genospecies.</title>
        <authorList>
            <person name="Sugawara M."/>
            <person name="Epstein B."/>
            <person name="Badgley B.D."/>
            <person name="Unno T."/>
            <person name="Xu L."/>
            <person name="Reese J."/>
            <person name="Gyaneshwar P."/>
            <person name="Denny R."/>
            <person name="Mudge J."/>
            <person name="Bharti A.K."/>
            <person name="Farmer A.D."/>
            <person name="May G.D."/>
            <person name="Woodward J.E."/>
            <person name="Medigue C."/>
            <person name="Vallenet D."/>
            <person name="Lajus A."/>
            <person name="Rouy Z."/>
            <person name="Martinez-Vaz B."/>
            <person name="Tiffin P."/>
            <person name="Young N.D."/>
            <person name="Sadowsky M.J."/>
        </authorList>
    </citation>
    <scope>NUCLEOTIDE SEQUENCE [LARGE SCALE GENOMIC DNA]</scope>
    <source>
        <strain evidence="1 2">N6B1</strain>
    </source>
</reference>
<proteinExistence type="predicted"/>
<evidence type="ECO:0000313" key="1">
    <source>
        <dbReference type="EMBL" id="MQW37281.1"/>
    </source>
</evidence>
<gene>
    <name evidence="1" type="ORF">GHK53_32130</name>
</gene>
<name>A0A222ISV7_RHIML</name>
<dbReference type="RefSeq" id="WP_003527345.1">
    <property type="nucleotide sequence ID" value="NZ_BJNJ01000050.1"/>
</dbReference>
<dbReference type="EMBL" id="WISR01000255">
    <property type="protein sequence ID" value="MQW37281.1"/>
    <property type="molecule type" value="Genomic_DNA"/>
</dbReference>
<dbReference type="AlphaFoldDB" id="A0A222ISV7"/>
<organism evidence="1 2">
    <name type="scientific">Rhizobium meliloti</name>
    <name type="common">Ensifer meliloti</name>
    <name type="synonym">Sinorhizobium meliloti</name>
    <dbReference type="NCBI Taxonomy" id="382"/>
    <lineage>
        <taxon>Bacteria</taxon>
        <taxon>Pseudomonadati</taxon>
        <taxon>Pseudomonadota</taxon>
        <taxon>Alphaproteobacteria</taxon>
        <taxon>Hyphomicrobiales</taxon>
        <taxon>Rhizobiaceae</taxon>
        <taxon>Sinorhizobium/Ensifer group</taxon>
        <taxon>Sinorhizobium</taxon>
    </lineage>
</organism>
<comment type="caution">
    <text evidence="1">The sequence shown here is derived from an EMBL/GenBank/DDBJ whole genome shotgun (WGS) entry which is preliminary data.</text>
</comment>
<sequence>MSKPLDSIRALVDTISDIRTAVRASREYSRLSIASDGRRVHDGAASRLLPS</sequence>
<accession>A0A222ISV7</accession>
<protein>
    <submittedName>
        <fullName evidence="1">Uncharacterized protein</fullName>
    </submittedName>
</protein>
<dbReference type="Proteomes" id="UP000429484">
    <property type="component" value="Unassembled WGS sequence"/>
</dbReference>